<organism evidence="2">
    <name type="scientific">Deinococcus sp. VB142</name>
    <dbReference type="NCBI Taxonomy" id="3112952"/>
    <lineage>
        <taxon>Bacteria</taxon>
        <taxon>Thermotogati</taxon>
        <taxon>Deinococcota</taxon>
        <taxon>Deinococci</taxon>
        <taxon>Deinococcales</taxon>
        <taxon>Deinococcaceae</taxon>
        <taxon>Deinococcus</taxon>
    </lineage>
</organism>
<dbReference type="EMBL" id="CP149783">
    <property type="protein sequence ID" value="WYF46523.1"/>
    <property type="molecule type" value="Genomic_DNA"/>
</dbReference>
<proteinExistence type="predicted"/>
<dbReference type="AlphaFoldDB" id="A0AAU6Q8N6"/>
<sequence length="311" mass="34590">MVRRYDRFNHPMRDKMLYLAATGSDIEARAGEHVGIMTSPNSGSRQSIELGRWWGSDCDVLAGGFDEDNYFNHIEKMMPYADKCLFCVIPDVPGHAEHTRILWEHSVRQYGELSLPLAYVMQDGSHLEDLPEEADVFFLGGTDEWRERYGAVMLERGAALGKRTHVGRVNSARRVKALAMLHCDSVDGTYLAFCGVDHGLKDVGGWMARTQARLFHPDDIKASVLPAELTNAHRKEHVPAGRRKGRLDVGEMSGEASLFDVGQQVKVKASAPQPLFGGEGLQLLSGRPVTRRKRQRRAPAASQTLPRSVAL</sequence>
<name>A0AAU6Q8N6_9DEIO</name>
<feature type="region of interest" description="Disordered" evidence="1">
    <location>
        <begin position="288"/>
        <end position="311"/>
    </location>
</feature>
<evidence type="ECO:0000256" key="1">
    <source>
        <dbReference type="SAM" id="MobiDB-lite"/>
    </source>
</evidence>
<accession>A0AAU6Q8N6</accession>
<evidence type="ECO:0000313" key="2">
    <source>
        <dbReference type="EMBL" id="WYF46523.1"/>
    </source>
</evidence>
<protein>
    <submittedName>
        <fullName evidence="2">Uncharacterized protein</fullName>
    </submittedName>
</protein>
<reference evidence="2" key="1">
    <citation type="submission" date="2024-03" db="EMBL/GenBank/DDBJ databases">
        <title>Deinococcus weizhi sp. nov., isolated from human skin.</title>
        <authorList>
            <person name="Wei Z."/>
            <person name="Tian F."/>
            <person name="Yang C."/>
            <person name="Xin L.T."/>
            <person name="Wen Z.J."/>
            <person name="Lan K.C."/>
            <person name="Yu L."/>
            <person name="Zhe W."/>
            <person name="Dan F.D."/>
            <person name="Jun W."/>
            <person name="Rui Z."/>
            <person name="Yong X.J."/>
            <person name="Ting Y."/>
            <person name="Wei X."/>
            <person name="Xu Z.G."/>
            <person name="Xin Z."/>
            <person name="Dong F.G."/>
            <person name="Ni X.M."/>
            <person name="Zheng M.G."/>
            <person name="Chun Y."/>
            <person name="Qian W.X."/>
        </authorList>
    </citation>
    <scope>NUCLEOTIDE SEQUENCE</scope>
    <source>
        <strain evidence="2">VB142</strain>
    </source>
</reference>
<gene>
    <name evidence="2" type="ORF">WDJ50_15855</name>
</gene>
<feature type="compositionally biased region" description="Polar residues" evidence="1">
    <location>
        <begin position="301"/>
        <end position="311"/>
    </location>
</feature>
<dbReference type="RefSeq" id="WP_339097984.1">
    <property type="nucleotide sequence ID" value="NZ_CP149783.1"/>
</dbReference>